<dbReference type="PANTHER" id="PTHR10827">
    <property type="entry name" value="RETICULOCALBIN"/>
    <property type="match status" value="1"/>
</dbReference>
<name>A0AAN8Q0S9_PATCE</name>
<evidence type="ECO:0000256" key="7">
    <source>
        <dbReference type="ARBA" id="ARBA00023180"/>
    </source>
</evidence>
<dbReference type="EMBL" id="JAZGQO010000002">
    <property type="protein sequence ID" value="KAK6191749.1"/>
    <property type="molecule type" value="Genomic_DNA"/>
</dbReference>
<feature type="compositionally biased region" description="Basic and acidic residues" evidence="12">
    <location>
        <begin position="242"/>
        <end position="275"/>
    </location>
</feature>
<evidence type="ECO:0000256" key="11">
    <source>
        <dbReference type="ARBA" id="ARBA00072696"/>
    </source>
</evidence>
<dbReference type="AlphaFoldDB" id="A0AAN8Q0S9"/>
<dbReference type="GO" id="GO:0005509">
    <property type="term" value="F:calcium ion binding"/>
    <property type="evidence" value="ECO:0007669"/>
    <property type="project" value="InterPro"/>
</dbReference>
<dbReference type="InterPro" id="IPR018247">
    <property type="entry name" value="EF_Hand_1_Ca_BS"/>
</dbReference>
<sequence length="338" mass="39651">MVVLKKKEMMQCYTFFLLIIVVVASAIPTKADDQKKRVKEKSLSDESHSENGEHNSDYDHEAFLGKEERQTFDQLSPEESRDRLGKIIEKIDKNSDGFVSEDELKDWIQYVQKRYITSDTERMWKDYDVSDTNEITWNAYMKRTYGYGDAGEPKEGDAVYEYRDMITRDKRRWQRADSNNDDKLTKEEFSNFLHPEDAEHMREIVVLETLEDIDKDKDGFISVEEYIADIYDESDEDDDEEDGHHEGGEPEWVQAERDQFANTRDKNGDGKLNKEEIRDWIIPEDYDHVSAEAEHLIHSSDEDKDGKLTKQEILDKHDLFVGSQATDFGEALTRHDEF</sequence>
<evidence type="ECO:0000256" key="4">
    <source>
        <dbReference type="ARBA" id="ARBA00022737"/>
    </source>
</evidence>
<keyword evidence="7" id="KW-0325">Glycoprotein</keyword>
<dbReference type="Proteomes" id="UP001347796">
    <property type="component" value="Unassembled WGS sequence"/>
</dbReference>
<organism evidence="15 16">
    <name type="scientific">Patella caerulea</name>
    <name type="common">Rayed Mediterranean limpet</name>
    <dbReference type="NCBI Taxonomy" id="87958"/>
    <lineage>
        <taxon>Eukaryota</taxon>
        <taxon>Metazoa</taxon>
        <taxon>Spiralia</taxon>
        <taxon>Lophotrochozoa</taxon>
        <taxon>Mollusca</taxon>
        <taxon>Gastropoda</taxon>
        <taxon>Patellogastropoda</taxon>
        <taxon>Patelloidea</taxon>
        <taxon>Patellidae</taxon>
        <taxon>Patella</taxon>
    </lineage>
</organism>
<evidence type="ECO:0000313" key="16">
    <source>
        <dbReference type="Proteomes" id="UP001347796"/>
    </source>
</evidence>
<evidence type="ECO:0000256" key="10">
    <source>
        <dbReference type="ARBA" id="ARBA00063143"/>
    </source>
</evidence>
<evidence type="ECO:0000256" key="1">
    <source>
        <dbReference type="ARBA" id="ARBA00004319"/>
    </source>
</evidence>
<evidence type="ECO:0000256" key="9">
    <source>
        <dbReference type="ARBA" id="ARBA00056975"/>
    </source>
</evidence>
<keyword evidence="3 13" id="KW-0732">Signal</keyword>
<feature type="domain" description="EF-hand" evidence="14">
    <location>
        <begin position="288"/>
        <end position="323"/>
    </location>
</feature>
<evidence type="ECO:0000259" key="14">
    <source>
        <dbReference type="PROSITE" id="PS50222"/>
    </source>
</evidence>
<evidence type="ECO:0000256" key="3">
    <source>
        <dbReference type="ARBA" id="ARBA00022729"/>
    </source>
</evidence>
<keyword evidence="16" id="KW-1185">Reference proteome</keyword>
<reference evidence="15 16" key="1">
    <citation type="submission" date="2024-01" db="EMBL/GenBank/DDBJ databases">
        <title>The genome of the rayed Mediterranean limpet Patella caerulea (Linnaeus, 1758).</title>
        <authorList>
            <person name="Anh-Thu Weber A."/>
            <person name="Halstead-Nussloch G."/>
        </authorList>
    </citation>
    <scope>NUCLEOTIDE SEQUENCE [LARGE SCALE GENOMIC DNA]</scope>
    <source>
        <strain evidence="15">AATW-2023a</strain>
        <tissue evidence="15">Whole specimen</tissue>
    </source>
</reference>
<dbReference type="FunFam" id="1.10.238.10:FF:000090">
    <property type="entry name" value="calumenin isoform X2"/>
    <property type="match status" value="1"/>
</dbReference>
<comment type="function">
    <text evidence="9">Probable molecular chaperone assisting protein biosynthesis and transport in the endoplasmic reticulum. Required for the proper biosynthesis and transport of pulmonary surfactant-associated protein A/SP-A, pulmonary surfactant-associated protein D/SP-D and the lipid transporter ABCA3. By regulating both the proper expression and the degradation through the endoplasmic reticulum-associated protein degradation pathway of these proteins plays a crucial role in pulmonary surfactant homeostasis. Has an anti-fibrotic activity by negatively regulating the secretion of type I and type III collagens. This calcium-binding protein also transiently associates with immature PCSK6 and regulates its secretion.</text>
</comment>
<feature type="region of interest" description="Disordered" evidence="12">
    <location>
        <begin position="232"/>
        <end position="275"/>
    </location>
</feature>
<dbReference type="PROSITE" id="PS00018">
    <property type="entry name" value="EF_HAND_1"/>
    <property type="match status" value="5"/>
</dbReference>
<evidence type="ECO:0000313" key="15">
    <source>
        <dbReference type="EMBL" id="KAK6191749.1"/>
    </source>
</evidence>
<dbReference type="Pfam" id="PF13499">
    <property type="entry name" value="EF-hand_7"/>
    <property type="match status" value="1"/>
</dbReference>
<feature type="domain" description="EF-hand" evidence="14">
    <location>
        <begin position="201"/>
        <end position="236"/>
    </location>
</feature>
<protein>
    <recommendedName>
        <fullName evidence="11">Reticulocalbin-3</fullName>
    </recommendedName>
</protein>
<evidence type="ECO:0000256" key="2">
    <source>
        <dbReference type="ARBA" id="ARBA00022723"/>
    </source>
</evidence>
<dbReference type="SUPFAM" id="SSF47473">
    <property type="entry name" value="EF-hand"/>
    <property type="match status" value="2"/>
</dbReference>
<evidence type="ECO:0000256" key="6">
    <source>
        <dbReference type="ARBA" id="ARBA00022837"/>
    </source>
</evidence>
<evidence type="ECO:0000256" key="8">
    <source>
        <dbReference type="ARBA" id="ARBA00023186"/>
    </source>
</evidence>
<dbReference type="GO" id="GO:0005788">
    <property type="term" value="C:endoplasmic reticulum lumen"/>
    <property type="evidence" value="ECO:0007669"/>
    <property type="project" value="UniProtKB-SubCell"/>
</dbReference>
<keyword evidence="2" id="KW-0479">Metal-binding</keyword>
<dbReference type="SMART" id="SM00054">
    <property type="entry name" value="EFh"/>
    <property type="match status" value="5"/>
</dbReference>
<evidence type="ECO:0000256" key="5">
    <source>
        <dbReference type="ARBA" id="ARBA00022824"/>
    </source>
</evidence>
<feature type="region of interest" description="Disordered" evidence="12">
    <location>
        <begin position="34"/>
        <end position="60"/>
    </location>
</feature>
<feature type="signal peptide" evidence="13">
    <location>
        <begin position="1"/>
        <end position="26"/>
    </location>
</feature>
<gene>
    <name evidence="15" type="ORF">SNE40_003354</name>
</gene>
<feature type="domain" description="EF-hand" evidence="14">
    <location>
        <begin position="164"/>
        <end position="199"/>
    </location>
</feature>
<dbReference type="Pfam" id="PF13202">
    <property type="entry name" value="EF-hand_5"/>
    <property type="match status" value="2"/>
</dbReference>
<keyword evidence="5" id="KW-0256">Endoplasmic reticulum</keyword>
<keyword evidence="6" id="KW-0106">Calcium</keyword>
<dbReference type="Gene3D" id="1.10.238.10">
    <property type="entry name" value="EF-hand"/>
    <property type="match status" value="2"/>
</dbReference>
<dbReference type="CDD" id="cd16226">
    <property type="entry name" value="EFh_CREC_Calumenin_like"/>
    <property type="match status" value="1"/>
</dbReference>
<evidence type="ECO:0000256" key="12">
    <source>
        <dbReference type="SAM" id="MobiDB-lite"/>
    </source>
</evidence>
<comment type="subunit">
    <text evidence="10">Interacts with PCSK6 (immature form including the propeptide); probably involved in the maturation and the secretion of PCSK6.</text>
</comment>
<feature type="domain" description="EF-hand" evidence="14">
    <location>
        <begin position="79"/>
        <end position="114"/>
    </location>
</feature>
<comment type="caution">
    <text evidence="15">The sequence shown here is derived from an EMBL/GenBank/DDBJ whole genome shotgun (WGS) entry which is preliminary data.</text>
</comment>
<dbReference type="PANTHER" id="PTHR10827:SF52">
    <property type="entry name" value="IP16409P"/>
    <property type="match status" value="1"/>
</dbReference>
<dbReference type="PROSITE" id="PS50222">
    <property type="entry name" value="EF_HAND_2"/>
    <property type="match status" value="5"/>
</dbReference>
<keyword evidence="4" id="KW-0677">Repeat</keyword>
<keyword evidence="8" id="KW-0143">Chaperone</keyword>
<comment type="subcellular location">
    <subcellularLocation>
        <location evidence="1">Endoplasmic reticulum lumen</location>
    </subcellularLocation>
</comment>
<proteinExistence type="predicted"/>
<dbReference type="GO" id="GO:0015031">
    <property type="term" value="P:protein transport"/>
    <property type="evidence" value="ECO:0007669"/>
    <property type="project" value="UniProtKB-ARBA"/>
</dbReference>
<dbReference type="InterPro" id="IPR011992">
    <property type="entry name" value="EF-hand-dom_pair"/>
</dbReference>
<feature type="compositionally biased region" description="Acidic residues" evidence="12">
    <location>
        <begin position="232"/>
        <end position="241"/>
    </location>
</feature>
<feature type="domain" description="EF-hand" evidence="14">
    <location>
        <begin position="265"/>
        <end position="287"/>
    </location>
</feature>
<evidence type="ECO:0000256" key="13">
    <source>
        <dbReference type="SAM" id="SignalP"/>
    </source>
</evidence>
<accession>A0AAN8Q0S9</accession>
<feature type="chain" id="PRO_5042816776" description="Reticulocalbin-3" evidence="13">
    <location>
        <begin position="27"/>
        <end position="338"/>
    </location>
</feature>
<dbReference type="FunFam" id="1.10.238.10:FF:000104">
    <property type="entry name" value="calumenin isoform X1"/>
    <property type="match status" value="1"/>
</dbReference>
<dbReference type="InterPro" id="IPR002048">
    <property type="entry name" value="EF_hand_dom"/>
</dbReference>